<organism evidence="2 3">
    <name type="scientific">bacterium (Candidatus Gribaldobacteria) CG_4_9_14_3_um_filter_36_15</name>
    <dbReference type="NCBI Taxonomy" id="2014269"/>
    <lineage>
        <taxon>Bacteria</taxon>
        <taxon>Candidatus Gribaldobacteria</taxon>
    </lineage>
</organism>
<feature type="transmembrane region" description="Helical" evidence="1">
    <location>
        <begin position="58"/>
        <end position="77"/>
    </location>
</feature>
<keyword evidence="1" id="KW-0812">Transmembrane</keyword>
<evidence type="ECO:0000313" key="3">
    <source>
        <dbReference type="Proteomes" id="UP000229156"/>
    </source>
</evidence>
<keyword evidence="1" id="KW-0472">Membrane</keyword>
<keyword evidence="1" id="KW-1133">Transmembrane helix</keyword>
<name>A0A2M7ZVG0_9BACT</name>
<accession>A0A2M7ZVG0</accession>
<sequence>MNQDKKNEVIDYSKFFERKKEKKVEGHEKRKRFSFGSFIDSFKDFWAETDKKTKMEMIVFLVVVVITLGILIFYFLGKTQTFGSFSYPPSQRVDFLPSEGK</sequence>
<comment type="caution">
    <text evidence="2">The sequence shown here is derived from an EMBL/GenBank/DDBJ whole genome shotgun (WGS) entry which is preliminary data.</text>
</comment>
<dbReference type="Proteomes" id="UP000229156">
    <property type="component" value="Unassembled WGS sequence"/>
</dbReference>
<dbReference type="EMBL" id="PFUT01000015">
    <property type="protein sequence ID" value="PJB09296.1"/>
    <property type="molecule type" value="Genomic_DNA"/>
</dbReference>
<protein>
    <submittedName>
        <fullName evidence="2">Uncharacterized protein</fullName>
    </submittedName>
</protein>
<dbReference type="AlphaFoldDB" id="A0A2M7ZVG0"/>
<evidence type="ECO:0000313" key="2">
    <source>
        <dbReference type="EMBL" id="PJB09296.1"/>
    </source>
</evidence>
<evidence type="ECO:0000256" key="1">
    <source>
        <dbReference type="SAM" id="Phobius"/>
    </source>
</evidence>
<reference evidence="3" key="1">
    <citation type="submission" date="2017-09" db="EMBL/GenBank/DDBJ databases">
        <title>Depth-based differentiation of microbial function through sediment-hosted aquifers and enrichment of novel symbionts in the deep terrestrial subsurface.</title>
        <authorList>
            <person name="Probst A.J."/>
            <person name="Ladd B."/>
            <person name="Jarett J.K."/>
            <person name="Geller-Mcgrath D.E."/>
            <person name="Sieber C.M.K."/>
            <person name="Emerson J.B."/>
            <person name="Anantharaman K."/>
            <person name="Thomas B.C."/>
            <person name="Malmstrom R."/>
            <person name="Stieglmeier M."/>
            <person name="Klingl A."/>
            <person name="Woyke T."/>
            <person name="Ryan C.M."/>
            <person name="Banfield J.F."/>
        </authorList>
    </citation>
    <scope>NUCLEOTIDE SEQUENCE [LARGE SCALE GENOMIC DNA]</scope>
</reference>
<gene>
    <name evidence="2" type="ORF">CO121_00655</name>
</gene>
<proteinExistence type="predicted"/>